<dbReference type="InterPro" id="IPR019619">
    <property type="entry name" value="DUF2490"/>
</dbReference>
<dbReference type="Pfam" id="PF10677">
    <property type="entry name" value="DUF2490"/>
    <property type="match status" value="1"/>
</dbReference>
<gene>
    <name evidence="2" type="ORF">JF259_15920</name>
</gene>
<evidence type="ECO:0000313" key="3">
    <source>
        <dbReference type="Proteomes" id="UP000610931"/>
    </source>
</evidence>
<dbReference type="Proteomes" id="UP000610931">
    <property type="component" value="Unassembled WGS sequence"/>
</dbReference>
<sequence>MKYHKVLLIFFISINVSFAQTPIEDQLGSWFTYVGTYRVSEKVSISNSVQSWHYEIADNFNFLLTNVALNYHISSKITTTVSYGFMDIDKGFEKSGTHTYENRLYEQIGYKHKLAKLPIDHRFRIEQRLLNKPSPTENVMHNRLRYRLGTKLKLNKTFFIRLNNEVLTTIKTKNNDGFTENRAYGALGINFLKHANVQVGYLNRKIKSLDLHRLQIGLFYKIDFRK</sequence>
<reference evidence="2" key="1">
    <citation type="submission" date="2020-12" db="EMBL/GenBank/DDBJ databases">
        <title>Snuella sp. nov., isolated from sediment in Incheon.</title>
        <authorList>
            <person name="Kim W."/>
        </authorList>
    </citation>
    <scope>NUCLEOTIDE SEQUENCE</scope>
    <source>
        <strain evidence="2">CAU 1569</strain>
    </source>
</reference>
<feature type="chain" id="PRO_5035244313" evidence="1">
    <location>
        <begin position="20"/>
        <end position="226"/>
    </location>
</feature>
<proteinExistence type="predicted"/>
<protein>
    <submittedName>
        <fullName evidence="2">DUF2490 domain-containing protein</fullName>
    </submittedName>
</protein>
<dbReference type="EMBL" id="JAELVQ010000030">
    <property type="protein sequence ID" value="MBJ6369575.1"/>
    <property type="molecule type" value="Genomic_DNA"/>
</dbReference>
<accession>A0A8J7IZL0</accession>
<evidence type="ECO:0000256" key="1">
    <source>
        <dbReference type="SAM" id="SignalP"/>
    </source>
</evidence>
<evidence type="ECO:0000313" key="2">
    <source>
        <dbReference type="EMBL" id="MBJ6369575.1"/>
    </source>
</evidence>
<keyword evidence="1" id="KW-0732">Signal</keyword>
<keyword evidence="3" id="KW-1185">Reference proteome</keyword>
<organism evidence="2 3">
    <name type="scientific">Snuella sedimenti</name>
    <dbReference type="NCBI Taxonomy" id="2798802"/>
    <lineage>
        <taxon>Bacteria</taxon>
        <taxon>Pseudomonadati</taxon>
        <taxon>Bacteroidota</taxon>
        <taxon>Flavobacteriia</taxon>
        <taxon>Flavobacteriales</taxon>
        <taxon>Flavobacteriaceae</taxon>
        <taxon>Snuella</taxon>
    </lineage>
</organism>
<dbReference type="RefSeq" id="WP_199116701.1">
    <property type="nucleotide sequence ID" value="NZ_JAELVQ010000030.1"/>
</dbReference>
<name>A0A8J7IZL0_9FLAO</name>
<feature type="signal peptide" evidence="1">
    <location>
        <begin position="1"/>
        <end position="19"/>
    </location>
</feature>
<dbReference type="AlphaFoldDB" id="A0A8J7IZL0"/>
<comment type="caution">
    <text evidence="2">The sequence shown here is derived from an EMBL/GenBank/DDBJ whole genome shotgun (WGS) entry which is preliminary data.</text>
</comment>